<keyword evidence="2" id="KW-1185">Reference proteome</keyword>
<dbReference type="Proteomes" id="UP000789525">
    <property type="component" value="Unassembled WGS sequence"/>
</dbReference>
<gene>
    <name evidence="1" type="ORF">ACOLOM_LOCUS12000</name>
</gene>
<feature type="non-terminal residue" evidence="1">
    <location>
        <position position="251"/>
    </location>
</feature>
<reference evidence="1" key="1">
    <citation type="submission" date="2021-06" db="EMBL/GenBank/DDBJ databases">
        <authorList>
            <person name="Kallberg Y."/>
            <person name="Tangrot J."/>
            <person name="Rosling A."/>
        </authorList>
    </citation>
    <scope>NUCLEOTIDE SEQUENCE</scope>
    <source>
        <strain evidence="1">CL356</strain>
    </source>
</reference>
<accession>A0ACA9QBX3</accession>
<comment type="caution">
    <text evidence="1">The sequence shown here is derived from an EMBL/GenBank/DDBJ whole genome shotgun (WGS) entry which is preliminary data.</text>
</comment>
<sequence>EACGFEYTSKLQRMFTDMGLSKDLNDQFKERNSAESNEQVDFTVLVLGTASWPLQPSTTNFNIPEEGELKANYCKSSKTGYTFQVSTYQMGILLQYNKDTSYTFEDLKQSTDLSPDVLTGSLSTLVKAKVLNIINGETIGEQGSRYDLNIDFKSKKVRIQLNVPVKSEQKVEVEETHKTVEEDRKLLMQAAIVRIMKTRKTLKHVVLVQEVIAQLSNRFKPKIPDIKKCIDVLLEKEYIERVEGQKDTFSY</sequence>
<proteinExistence type="predicted"/>
<protein>
    <submittedName>
        <fullName evidence="1">6717_t:CDS:1</fullName>
    </submittedName>
</protein>
<evidence type="ECO:0000313" key="2">
    <source>
        <dbReference type="Proteomes" id="UP000789525"/>
    </source>
</evidence>
<evidence type="ECO:0000313" key="1">
    <source>
        <dbReference type="EMBL" id="CAG8737855.1"/>
    </source>
</evidence>
<feature type="non-terminal residue" evidence="1">
    <location>
        <position position="1"/>
    </location>
</feature>
<organism evidence="1 2">
    <name type="scientific">Acaulospora colombiana</name>
    <dbReference type="NCBI Taxonomy" id="27376"/>
    <lineage>
        <taxon>Eukaryota</taxon>
        <taxon>Fungi</taxon>
        <taxon>Fungi incertae sedis</taxon>
        <taxon>Mucoromycota</taxon>
        <taxon>Glomeromycotina</taxon>
        <taxon>Glomeromycetes</taxon>
        <taxon>Diversisporales</taxon>
        <taxon>Acaulosporaceae</taxon>
        <taxon>Acaulospora</taxon>
    </lineage>
</organism>
<name>A0ACA9QBX3_9GLOM</name>
<dbReference type="EMBL" id="CAJVPT010046329">
    <property type="protein sequence ID" value="CAG8737855.1"/>
    <property type="molecule type" value="Genomic_DNA"/>
</dbReference>